<accession>A0A422Q2V9</accession>
<organism evidence="1 2">
    <name type="scientific">Trypanosoma conorhini</name>
    <dbReference type="NCBI Taxonomy" id="83891"/>
    <lineage>
        <taxon>Eukaryota</taxon>
        <taxon>Discoba</taxon>
        <taxon>Euglenozoa</taxon>
        <taxon>Kinetoplastea</taxon>
        <taxon>Metakinetoplastina</taxon>
        <taxon>Trypanosomatida</taxon>
        <taxon>Trypanosomatidae</taxon>
        <taxon>Trypanosoma</taxon>
    </lineage>
</organism>
<evidence type="ECO:0000313" key="1">
    <source>
        <dbReference type="EMBL" id="RNF24300.1"/>
    </source>
</evidence>
<dbReference type="RefSeq" id="XP_029230412.1">
    <property type="nucleotide sequence ID" value="XM_029369514.1"/>
</dbReference>
<feature type="non-terminal residue" evidence="1">
    <location>
        <position position="1"/>
    </location>
</feature>
<sequence>RSRLMETLQEWQYLQTLHAWRRPALLVPGGLAGMALLPFPTCQSLALPPCYSHRIPRHGRQTPTAVQRARRSCCVQRGLLPPHRSHSFSIFPSASLVPPAAVAQ</sequence>
<gene>
    <name evidence="1" type="ORF">Tco025E_02589</name>
</gene>
<comment type="caution">
    <text evidence="1">The sequence shown here is derived from an EMBL/GenBank/DDBJ whole genome shotgun (WGS) entry which is preliminary data.</text>
</comment>
<dbReference type="Proteomes" id="UP000284403">
    <property type="component" value="Unassembled WGS sequence"/>
</dbReference>
<evidence type="ECO:0000313" key="2">
    <source>
        <dbReference type="Proteomes" id="UP000284403"/>
    </source>
</evidence>
<keyword evidence="2" id="KW-1185">Reference proteome</keyword>
<dbReference type="AlphaFoldDB" id="A0A422Q2V9"/>
<proteinExistence type="predicted"/>
<dbReference type="EMBL" id="MKKU01000103">
    <property type="protein sequence ID" value="RNF24300.1"/>
    <property type="molecule type" value="Genomic_DNA"/>
</dbReference>
<name>A0A422Q2V9_9TRYP</name>
<dbReference type="GeneID" id="40316200"/>
<protein>
    <submittedName>
        <fullName evidence="1">Uncharacterized protein</fullName>
    </submittedName>
</protein>
<reference evidence="1 2" key="1">
    <citation type="journal article" date="2018" name="BMC Genomics">
        <title>Genomic comparison of Trypanosoma conorhini and Trypanosoma rangeli to Trypanosoma cruzi strains of high and low virulence.</title>
        <authorList>
            <person name="Bradwell K.R."/>
            <person name="Koparde V.N."/>
            <person name="Matveyev A.V."/>
            <person name="Serrano M.G."/>
            <person name="Alves J.M."/>
            <person name="Parikh H."/>
            <person name="Huang B."/>
            <person name="Lee V."/>
            <person name="Espinosa-Alvarez O."/>
            <person name="Ortiz P.A."/>
            <person name="Costa-Martins A.G."/>
            <person name="Teixeira M.M."/>
            <person name="Buck G.A."/>
        </authorList>
    </citation>
    <scope>NUCLEOTIDE SEQUENCE [LARGE SCALE GENOMIC DNA]</scope>
    <source>
        <strain evidence="1 2">025E</strain>
    </source>
</reference>